<evidence type="ECO:0000313" key="4">
    <source>
        <dbReference type="Proteomes" id="UP000809273"/>
    </source>
</evidence>
<feature type="region of interest" description="Disordered" evidence="1">
    <location>
        <begin position="106"/>
        <end position="134"/>
    </location>
</feature>
<keyword evidence="2" id="KW-0812">Transmembrane</keyword>
<reference evidence="3" key="2">
    <citation type="submission" date="2021-01" db="EMBL/GenBank/DDBJ databases">
        <authorList>
            <person name="Hahn C.R."/>
            <person name="Youssef N.H."/>
            <person name="Elshahed M."/>
        </authorList>
    </citation>
    <scope>NUCLEOTIDE SEQUENCE</scope>
    <source>
        <strain evidence="3">Zod_Metabat.24</strain>
    </source>
</reference>
<keyword evidence="2" id="KW-0472">Membrane</keyword>
<dbReference type="Proteomes" id="UP000809273">
    <property type="component" value="Unassembled WGS sequence"/>
</dbReference>
<protein>
    <submittedName>
        <fullName evidence="3">Uncharacterized protein</fullName>
    </submittedName>
</protein>
<feature type="compositionally biased region" description="Low complexity" evidence="1">
    <location>
        <begin position="118"/>
        <end position="133"/>
    </location>
</feature>
<reference evidence="3" key="1">
    <citation type="journal article" date="2021" name="Environ. Microbiol.">
        <title>Genomic characterization of three novel Desulfobacterota classes expand the metabolic and phylogenetic diversity of the phylum.</title>
        <authorList>
            <person name="Murphy C.L."/>
            <person name="Biggerstaff J."/>
            <person name="Eichhorn A."/>
            <person name="Ewing E."/>
            <person name="Shahan R."/>
            <person name="Soriano D."/>
            <person name="Stewart S."/>
            <person name="VanMol K."/>
            <person name="Walker R."/>
            <person name="Walters P."/>
            <person name="Elshahed M.S."/>
            <person name="Youssef N.H."/>
        </authorList>
    </citation>
    <scope>NUCLEOTIDE SEQUENCE</scope>
    <source>
        <strain evidence="3">Zod_Metabat.24</strain>
    </source>
</reference>
<name>A0A9D8PQ27_9DELT</name>
<evidence type="ECO:0000313" key="3">
    <source>
        <dbReference type="EMBL" id="MBN1573903.1"/>
    </source>
</evidence>
<comment type="caution">
    <text evidence="3">The sequence shown here is derived from an EMBL/GenBank/DDBJ whole genome shotgun (WGS) entry which is preliminary data.</text>
</comment>
<gene>
    <name evidence="3" type="ORF">JW984_11965</name>
</gene>
<evidence type="ECO:0000256" key="1">
    <source>
        <dbReference type="SAM" id="MobiDB-lite"/>
    </source>
</evidence>
<keyword evidence="2" id="KW-1133">Transmembrane helix</keyword>
<feature type="transmembrane region" description="Helical" evidence="2">
    <location>
        <begin position="14"/>
        <end position="35"/>
    </location>
</feature>
<sequence>FSVFTILWKDLMSMIYLIMVANLLQSPNIFAIAFMRDAYKTLGSRHSFPPRNLEDLPKDPSSEKFREEHYKEWLKWWNKGSDTQRKNFFMHMRDMNETIKIAMQQQQTPSDYYRNGADSNDGDNLQDNGLNSDFDSKSHVDRWNNYIRYNKMGLKIERVKI</sequence>
<proteinExistence type="predicted"/>
<organism evidence="3 4">
    <name type="scientific">Candidatus Zymogenus saltonus</name>
    <dbReference type="NCBI Taxonomy" id="2844893"/>
    <lineage>
        <taxon>Bacteria</taxon>
        <taxon>Deltaproteobacteria</taxon>
        <taxon>Candidatus Zymogenia</taxon>
        <taxon>Candidatus Zymogeniales</taxon>
        <taxon>Candidatus Zymogenaceae</taxon>
        <taxon>Candidatus Zymogenus</taxon>
    </lineage>
</organism>
<dbReference type="EMBL" id="JAFGIX010000058">
    <property type="protein sequence ID" value="MBN1573903.1"/>
    <property type="molecule type" value="Genomic_DNA"/>
</dbReference>
<feature type="non-terminal residue" evidence="3">
    <location>
        <position position="1"/>
    </location>
</feature>
<dbReference type="AlphaFoldDB" id="A0A9D8PQ27"/>
<evidence type="ECO:0000256" key="2">
    <source>
        <dbReference type="SAM" id="Phobius"/>
    </source>
</evidence>
<accession>A0A9D8PQ27</accession>